<dbReference type="RefSeq" id="XP_042935916.1">
    <property type="nucleotide sequence ID" value="XM_043079982.1"/>
</dbReference>
<name>A0A0I9N9H5_BRUMA</name>
<dbReference type="Proteomes" id="UP000006672">
    <property type="component" value="Unassembled WGS sequence"/>
</dbReference>
<dbReference type="WBParaSite" id="Bm3777.1">
    <property type="protein sequence ID" value="Bm3777.1"/>
    <property type="gene ID" value="WBGene00224038"/>
</dbReference>
<feature type="compositionally biased region" description="Low complexity" evidence="5">
    <location>
        <begin position="20"/>
        <end position="33"/>
    </location>
</feature>
<evidence type="ECO:0000256" key="4">
    <source>
        <dbReference type="PROSITE-ProRule" id="PRU00221"/>
    </source>
</evidence>
<dbReference type="GeneID" id="6097432"/>
<accession>A0A4E9FFR5</accession>
<keyword evidence="1 4" id="KW-0853">WD repeat</keyword>
<reference evidence="9" key="4">
    <citation type="submission" date="2019-12" db="UniProtKB">
        <authorList>
            <consortium name="WormBaseParasite"/>
        </authorList>
    </citation>
    <scope>IDENTIFICATION</scope>
</reference>
<dbReference type="InterPro" id="IPR001680">
    <property type="entry name" value="WD40_rpt"/>
</dbReference>
<reference evidence="6 8" key="1">
    <citation type="journal article" date="2007" name="Science">
        <title>Draft genome of the filarial nematode parasite Brugia malayi.</title>
        <authorList>
            <person name="Ghedin E."/>
            <person name="Wang S."/>
            <person name="Spiro D."/>
            <person name="Caler E."/>
            <person name="Zhao Q."/>
            <person name="Crabtree J."/>
            <person name="Allen J.E."/>
            <person name="Delcher A.L."/>
            <person name="Guiliano D.B."/>
            <person name="Miranda-Saavedra D."/>
            <person name="Angiuoli S.V."/>
            <person name="Creasy T."/>
            <person name="Amedeo P."/>
            <person name="Haas B."/>
            <person name="El-Sayed N.M."/>
            <person name="Wortman J.R."/>
            <person name="Feldblyum T."/>
            <person name="Tallon L."/>
            <person name="Schatz M."/>
            <person name="Shumway M."/>
            <person name="Koo H."/>
            <person name="Salzberg S.L."/>
            <person name="Schobel S."/>
            <person name="Pertea M."/>
            <person name="Pop M."/>
            <person name="White O."/>
            <person name="Barton G.J."/>
            <person name="Carlow C.K."/>
            <person name="Crawford M.J."/>
            <person name="Daub J."/>
            <person name="Dimmic M.W."/>
            <person name="Estes C.F."/>
            <person name="Foster J.M."/>
            <person name="Ganatra M."/>
            <person name="Gregory W.F."/>
            <person name="Johnson N.M."/>
            <person name="Jin J."/>
            <person name="Komuniecki R."/>
            <person name="Korf I."/>
            <person name="Kumar S."/>
            <person name="Laney S."/>
            <person name="Li B.W."/>
            <person name="Li W."/>
            <person name="Lindblom T.H."/>
            <person name="Lustigman S."/>
            <person name="Ma D."/>
            <person name="Maina C.V."/>
            <person name="Martin D.M."/>
            <person name="McCarter J.P."/>
            <person name="McReynolds L."/>
            <person name="Mitreva M."/>
            <person name="Nutman T.B."/>
            <person name="Parkinson J."/>
            <person name="Peregrin-Alvarez J.M."/>
            <person name="Poole C."/>
            <person name="Ren Q."/>
            <person name="Saunders L."/>
            <person name="Sluder A.E."/>
            <person name="Smith K."/>
            <person name="Stanke M."/>
            <person name="Unnasch T.R."/>
            <person name="Ware J."/>
            <person name="Wei A.D."/>
            <person name="Weil G."/>
            <person name="Williams D.J."/>
            <person name="Zhang Y."/>
            <person name="Williams S.A."/>
            <person name="Fraser-Liggett C."/>
            <person name="Slatko B."/>
            <person name="Blaxter M.L."/>
            <person name="Scott A.L."/>
        </authorList>
    </citation>
    <scope>NUCLEOTIDE SEQUENCE</scope>
    <source>
        <strain evidence="6 8">FR3</strain>
    </source>
</reference>
<evidence type="ECO:0000256" key="3">
    <source>
        <dbReference type="ARBA" id="ARBA00046343"/>
    </source>
</evidence>
<dbReference type="PROSITE" id="PS50082">
    <property type="entry name" value="WD_REPEATS_2"/>
    <property type="match status" value="1"/>
</dbReference>
<dbReference type="Gene3D" id="2.130.10.10">
    <property type="entry name" value="YVTN repeat-like/Quinoprotein amine dehydrogenase"/>
    <property type="match status" value="2"/>
</dbReference>
<dbReference type="GO" id="GO:0006406">
    <property type="term" value="P:mRNA export from nucleus"/>
    <property type="evidence" value="ECO:0007669"/>
    <property type="project" value="InterPro"/>
</dbReference>
<protein>
    <submittedName>
        <fullName evidence="6 9">Bm3777</fullName>
    </submittedName>
</protein>
<evidence type="ECO:0000256" key="5">
    <source>
        <dbReference type="SAM" id="MobiDB-lite"/>
    </source>
</evidence>
<evidence type="ECO:0000313" key="8">
    <source>
        <dbReference type="Proteomes" id="UP000006672"/>
    </source>
</evidence>
<organism evidence="6">
    <name type="scientific">Brugia malayi</name>
    <name type="common">Filarial nematode worm</name>
    <dbReference type="NCBI Taxonomy" id="6279"/>
    <lineage>
        <taxon>Eukaryota</taxon>
        <taxon>Metazoa</taxon>
        <taxon>Ecdysozoa</taxon>
        <taxon>Nematoda</taxon>
        <taxon>Chromadorea</taxon>
        <taxon>Rhabditida</taxon>
        <taxon>Spirurina</taxon>
        <taxon>Spiruromorpha</taxon>
        <taxon>Filarioidea</taxon>
        <taxon>Onchocercidae</taxon>
        <taxon>Brugia</taxon>
    </lineage>
</organism>
<dbReference type="Pfam" id="PF00400">
    <property type="entry name" value="WD40"/>
    <property type="match status" value="3"/>
</dbReference>
<dbReference type="CTD" id="6097432"/>
<gene>
    <name evidence="7 9" type="primary">Bma-thoc-3</name>
    <name evidence="6 10" type="ORF">Bm3777</name>
    <name evidence="7" type="ORF">BM_BM3777</name>
    <name evidence="6" type="ORF">BM_Bm3777</name>
</gene>
<dbReference type="EMBL" id="LN857024">
    <property type="protein sequence ID" value="CTP81810.1"/>
    <property type="molecule type" value="Genomic_DNA"/>
</dbReference>
<dbReference type="SMART" id="SM00320">
    <property type="entry name" value="WD40"/>
    <property type="match status" value="6"/>
</dbReference>
<dbReference type="PANTHER" id="PTHR22839:SF0">
    <property type="entry name" value="THO COMPLEX SUBUNIT 3"/>
    <property type="match status" value="1"/>
</dbReference>
<dbReference type="SUPFAM" id="SSF50978">
    <property type="entry name" value="WD40 repeat-like"/>
    <property type="match status" value="1"/>
</dbReference>
<accession>A0A0I9N9H5</accession>
<evidence type="ECO:0000256" key="1">
    <source>
        <dbReference type="ARBA" id="ARBA00022574"/>
    </source>
</evidence>
<proteinExistence type="inferred from homology"/>
<dbReference type="STRING" id="6279.A0A0I9N9H5"/>
<reference evidence="6" key="2">
    <citation type="submission" date="2012-12" db="EMBL/GenBank/DDBJ databases">
        <authorList>
            <person name="Gao Y.W."/>
            <person name="Fan S.T."/>
            <person name="Sun H.T."/>
            <person name="Wang Z."/>
            <person name="Gao X.L."/>
            <person name="Li Y.G."/>
            <person name="Wang T.C."/>
            <person name="Zhang K."/>
            <person name="Xu W.W."/>
            <person name="Yu Z.J."/>
            <person name="Xia X.Z."/>
        </authorList>
    </citation>
    <scope>NUCLEOTIDE SEQUENCE</scope>
    <source>
        <strain evidence="6">FR3</strain>
    </source>
</reference>
<feature type="region of interest" description="Disordered" evidence="5">
    <location>
        <begin position="1"/>
        <end position="33"/>
    </location>
</feature>
<dbReference type="GO" id="GO:0000445">
    <property type="term" value="C:THO complex part of transcription export complex"/>
    <property type="evidence" value="ECO:0007669"/>
    <property type="project" value="TreeGrafter"/>
</dbReference>
<keyword evidence="8" id="KW-1185">Reference proteome</keyword>
<dbReference type="EMBL" id="CAAKNF010000194">
    <property type="protein sequence ID" value="VIO95771.1"/>
    <property type="molecule type" value="Genomic_DNA"/>
</dbReference>
<dbReference type="InterPro" id="IPR019775">
    <property type="entry name" value="WD40_repeat_CS"/>
</dbReference>
<dbReference type="OrthoDB" id="340259at2759"/>
<evidence type="ECO:0000313" key="9">
    <source>
        <dbReference type="WBParaSite" id="Bm3777.1"/>
    </source>
</evidence>
<dbReference type="PROSITE" id="PS50294">
    <property type="entry name" value="WD_REPEATS_REGION"/>
    <property type="match status" value="1"/>
</dbReference>
<sequence length="353" mass="38966">MGTQSREQSSVTLQRKNGLSSSSSSASSASSSSSSKIQTFHDAISHFKKNDRVKTYDMQVPRPLTVSWNCDGTRLAAGAEKSVSVITYDSSFRIKTIFRGFGHNEQVDQVAFHPSNPYLLASASADKSVRLWDIRQPRTHTRLNTKAQNLNVAWSPCGTYLAYGDKEDSLSILDSRNLKTIKVESLKEEVNEFAFDPSGKYLFVAMGSGQVNIFSSPDVTHRRTLQAHPAQAACVCLAVSPDGRRFAVGASDAVCSIWDANELICESNMGRLDYPLRSISFSTDSQLIACASEDHFIDICWAENGARVHELRVNAETFTCAWHPSMYLLAYASAPSLDSRDREVTVNIFGFTM</sequence>
<evidence type="ECO:0000313" key="10">
    <source>
        <dbReference type="WormBase" id="Bm3777"/>
    </source>
</evidence>
<reference evidence="7" key="3">
    <citation type="submission" date="2019-04" db="EMBL/GenBank/DDBJ databases">
        <authorList>
            <person name="Howe K."/>
            <person name="Paulini M."/>
            <person name="Williams G."/>
        </authorList>
    </citation>
    <scope>NUCLEOTIDE SEQUENCE [LARGE SCALE GENOMIC DNA]</scope>
    <source>
        <strain evidence="7">FR3</strain>
    </source>
</reference>
<dbReference type="InterPro" id="IPR015943">
    <property type="entry name" value="WD40/YVTN_repeat-like_dom_sf"/>
</dbReference>
<dbReference type="PROSITE" id="PS00678">
    <property type="entry name" value="WD_REPEATS_1"/>
    <property type="match status" value="1"/>
</dbReference>
<dbReference type="KEGG" id="bmy:BM_BM3777"/>
<dbReference type="InterPro" id="IPR040132">
    <property type="entry name" value="Tex1/THOC3"/>
</dbReference>
<dbReference type="FunCoup" id="A0A0I9N9H5">
    <property type="interactions" value="2153"/>
</dbReference>
<dbReference type="InterPro" id="IPR036322">
    <property type="entry name" value="WD40_repeat_dom_sf"/>
</dbReference>
<evidence type="ECO:0000313" key="7">
    <source>
        <dbReference type="EMBL" id="VIO95771.1"/>
    </source>
</evidence>
<feature type="repeat" description="WD" evidence="4">
    <location>
        <begin position="100"/>
        <end position="142"/>
    </location>
</feature>
<comment type="similarity">
    <text evidence="3">Belongs to the THOC3 family.</text>
</comment>
<dbReference type="PANTHER" id="PTHR22839">
    <property type="entry name" value="THO COMPLEX SUBUNIT 3 THO3"/>
    <property type="match status" value="1"/>
</dbReference>
<evidence type="ECO:0000313" key="6">
    <source>
        <dbReference type="EMBL" id="CTP81810.1"/>
    </source>
</evidence>
<dbReference type="AlphaFoldDB" id="A0A0I9N9H5"/>
<feature type="compositionally biased region" description="Polar residues" evidence="5">
    <location>
        <begin position="1"/>
        <end position="19"/>
    </location>
</feature>
<keyword evidence="2" id="KW-0677">Repeat</keyword>
<evidence type="ECO:0000256" key="2">
    <source>
        <dbReference type="ARBA" id="ARBA00022737"/>
    </source>
</evidence>
<dbReference type="WormBase" id="Bm3777">
    <property type="protein sequence ID" value="BM38560"/>
    <property type="gene ID" value="WBGene00224038"/>
</dbReference>